<dbReference type="EMBL" id="JAPFFF010000003">
    <property type="protein sequence ID" value="KAK8895199.1"/>
    <property type="molecule type" value="Genomic_DNA"/>
</dbReference>
<evidence type="ECO:0000313" key="2">
    <source>
        <dbReference type="Proteomes" id="UP001470230"/>
    </source>
</evidence>
<protein>
    <recommendedName>
        <fullName evidence="3">DUF3447 domain-containing protein</fullName>
    </recommendedName>
</protein>
<dbReference type="PANTHER" id="PTHR24159">
    <property type="match status" value="1"/>
</dbReference>
<keyword evidence="2" id="KW-1185">Reference proteome</keyword>
<name>A0ABR2KVS8_9EUKA</name>
<accession>A0ABR2KVS8</accession>
<reference evidence="1 2" key="1">
    <citation type="submission" date="2024-04" db="EMBL/GenBank/DDBJ databases">
        <title>Tritrichomonas musculus Genome.</title>
        <authorList>
            <person name="Alves-Ferreira E."/>
            <person name="Grigg M."/>
            <person name="Lorenzi H."/>
            <person name="Galac M."/>
        </authorList>
    </citation>
    <scope>NUCLEOTIDE SEQUENCE [LARGE SCALE GENOMIC DNA]</scope>
    <source>
        <strain evidence="1 2">EAF2021</strain>
    </source>
</reference>
<evidence type="ECO:0008006" key="3">
    <source>
        <dbReference type="Google" id="ProtNLM"/>
    </source>
</evidence>
<dbReference type="Proteomes" id="UP001470230">
    <property type="component" value="Unassembled WGS sequence"/>
</dbReference>
<gene>
    <name evidence="1" type="ORF">M9Y10_023641</name>
</gene>
<sequence>MKSIQSILLEFIEDKSESEERYENLINCFIVQRINNDHYEFKGFLQLINHIFDNHKRCYNFISKIEMLLRYFKKDIQKYFTNSEIFNIFKNNKRILLFLIEEKIMTIDEYIFSQIASDEFNDQKYFEYFLPEIKPFLTKENIEKYGFKSQSLRNNGFVNEVIKKEIDEDFYEKRRKGENDGYLCELIRSDKIKEFITFVNQTNLSLESYIKESIFETNQFLIDEFNTKLNENKGINLIEYASFYGSFKIMQFLIKKTEKIDPKLWIYAVHGNNVKMIHFLEEHQIEYDSKIILKETIKCHHNAISNYIICNLFKEEDLQNDIENNYYDNLYQYALEYGNYYFFPENTLKCKNLFFYSCQFGYSVLVRDFLKEGNIDINATIKIINILNII</sequence>
<dbReference type="SUPFAM" id="SSF48403">
    <property type="entry name" value="Ankyrin repeat"/>
    <property type="match status" value="1"/>
</dbReference>
<dbReference type="PANTHER" id="PTHR24159:SF5">
    <property type="entry name" value="ANK_REP_REGION DOMAIN-CONTAINING PROTEIN"/>
    <property type="match status" value="1"/>
</dbReference>
<dbReference type="InterPro" id="IPR036770">
    <property type="entry name" value="Ankyrin_rpt-contain_sf"/>
</dbReference>
<evidence type="ECO:0000313" key="1">
    <source>
        <dbReference type="EMBL" id="KAK8895199.1"/>
    </source>
</evidence>
<comment type="caution">
    <text evidence="1">The sequence shown here is derived from an EMBL/GenBank/DDBJ whole genome shotgun (WGS) entry which is preliminary data.</text>
</comment>
<organism evidence="1 2">
    <name type="scientific">Tritrichomonas musculus</name>
    <dbReference type="NCBI Taxonomy" id="1915356"/>
    <lineage>
        <taxon>Eukaryota</taxon>
        <taxon>Metamonada</taxon>
        <taxon>Parabasalia</taxon>
        <taxon>Tritrichomonadida</taxon>
        <taxon>Tritrichomonadidae</taxon>
        <taxon>Tritrichomonas</taxon>
    </lineage>
</organism>
<proteinExistence type="predicted"/>